<protein>
    <submittedName>
        <fullName evidence="1">Uncharacterized protein</fullName>
    </submittedName>
</protein>
<name>A0A3N1FT76_9ACTN</name>
<evidence type="ECO:0000313" key="1">
    <source>
        <dbReference type="EMBL" id="ROP21217.1"/>
    </source>
</evidence>
<organism evidence="1 2">
    <name type="scientific">Couchioplanes caeruleus</name>
    <dbReference type="NCBI Taxonomy" id="56438"/>
    <lineage>
        <taxon>Bacteria</taxon>
        <taxon>Bacillati</taxon>
        <taxon>Actinomycetota</taxon>
        <taxon>Actinomycetes</taxon>
        <taxon>Micromonosporales</taxon>
        <taxon>Micromonosporaceae</taxon>
        <taxon>Couchioplanes</taxon>
    </lineage>
</organism>
<dbReference type="AlphaFoldDB" id="A0A3N1FT76"/>
<accession>A0A3N1FT76</accession>
<dbReference type="EMBL" id="RJKL01000002">
    <property type="protein sequence ID" value="ROP21217.1"/>
    <property type="molecule type" value="Genomic_DNA"/>
</dbReference>
<proteinExistence type="predicted"/>
<sequence>MDLHRRCHNLNLERRDRPITRHAAQRVMGKPFHLADKLE</sequence>
<evidence type="ECO:0000313" key="2">
    <source>
        <dbReference type="Proteomes" id="UP000271683"/>
    </source>
</evidence>
<gene>
    <name evidence="1" type="ORF">EDD30_7611</name>
</gene>
<dbReference type="Proteomes" id="UP000271683">
    <property type="component" value="Unassembled WGS sequence"/>
</dbReference>
<comment type="caution">
    <text evidence="1">The sequence shown here is derived from an EMBL/GenBank/DDBJ whole genome shotgun (WGS) entry which is preliminary data.</text>
</comment>
<reference evidence="1 2" key="1">
    <citation type="submission" date="2018-11" db="EMBL/GenBank/DDBJ databases">
        <title>Sequencing the genomes of 1000 actinobacteria strains.</title>
        <authorList>
            <person name="Klenk H.-P."/>
        </authorList>
    </citation>
    <scope>NUCLEOTIDE SEQUENCE [LARGE SCALE GENOMIC DNA]</scope>
    <source>
        <strain evidence="1 2">DSM 43634</strain>
    </source>
</reference>